<dbReference type="InterPro" id="IPR004840">
    <property type="entry name" value="Amino_acid_permease_CS"/>
</dbReference>
<dbReference type="PANTHER" id="PTHR45649:SF23">
    <property type="entry name" value="TRANSPORTER, PUTATIVE (EUROFUNG)-RELATED"/>
    <property type="match status" value="1"/>
</dbReference>
<evidence type="ECO:0000256" key="4">
    <source>
        <dbReference type="ARBA" id="ARBA00022989"/>
    </source>
</evidence>
<name>A0A3S4AQT1_9PEZI</name>
<dbReference type="PIRSF" id="PIRSF006060">
    <property type="entry name" value="AA_transporter"/>
    <property type="match status" value="1"/>
</dbReference>
<evidence type="ECO:0000313" key="8">
    <source>
        <dbReference type="EMBL" id="SPQ20676.1"/>
    </source>
</evidence>
<feature type="transmembrane region" description="Helical" evidence="7">
    <location>
        <begin position="466"/>
        <end position="489"/>
    </location>
</feature>
<comment type="subcellular location">
    <subcellularLocation>
        <location evidence="1">Membrane</location>
        <topology evidence="1">Multi-pass membrane protein</topology>
    </subcellularLocation>
</comment>
<reference evidence="8 9" key="1">
    <citation type="submission" date="2018-04" db="EMBL/GenBank/DDBJ databases">
        <authorList>
            <person name="Huttner S."/>
            <person name="Dainat J."/>
        </authorList>
    </citation>
    <scope>NUCLEOTIDE SEQUENCE [LARGE SCALE GENOMIC DNA]</scope>
</reference>
<feature type="transmembrane region" description="Helical" evidence="7">
    <location>
        <begin position="495"/>
        <end position="516"/>
    </location>
</feature>
<dbReference type="AlphaFoldDB" id="A0A3S4AQT1"/>
<feature type="transmembrane region" description="Helical" evidence="7">
    <location>
        <begin position="93"/>
        <end position="116"/>
    </location>
</feature>
<dbReference type="GO" id="GO:0016020">
    <property type="term" value="C:membrane"/>
    <property type="evidence" value="ECO:0007669"/>
    <property type="project" value="UniProtKB-SubCell"/>
</dbReference>
<sequence>MSSHSNTAPPGAAPVVQAAVVDERVPGPDTGAGSESDDGDGLLAAMGYKAELVRTRSTWHVAFMSFVLASIPYGLATTLYYPLQGGGPVVVVWGWVLVSLIILCVAASLGEITSVYPTAGGVYYQTFMLAPSSFRRVAAYICGWAYVVGNITITLAVQFGTTLFFVACVNVFESEPGVGVWDAQPYQVFLTFLAITLLCNAISAFGNRWLPLLDTFAIFWTFAGLLATLITVLAVAKEGRRGADFALGGFEPTSGWPAGWSFCVGLLHAAYATSSTGMVISMCEEVQRPATQVPKAMVITIVINTIGGLLFLVPLMFVLPDLAMLVALPSGQPVPTIIKSAVGSSGGAIALLVPLMVLAILCGVACTTAASRCTWAFARDGAIPGSKWWKQVHPTLDLPLNAMMLSMAIQIVLGVIYFGSYTAFNAFSGVGVISLTVSYAAPIAVSMLEGRAHVRGAKFPLGKFGWLCNGIAMAWSILAVPLFCMPAYIPVTAASVNYAPVVFVGFVVIALVWYAVWGRKHYRGPPTESLGQEPVPGLDRVVGSTKKD</sequence>
<dbReference type="InterPro" id="IPR002293">
    <property type="entry name" value="AA/rel_permease1"/>
</dbReference>
<feature type="transmembrane region" description="Helical" evidence="7">
    <location>
        <begin position="424"/>
        <end position="445"/>
    </location>
</feature>
<feature type="transmembrane region" description="Helical" evidence="7">
    <location>
        <begin position="398"/>
        <end position="418"/>
    </location>
</feature>
<feature type="transmembrane region" description="Helical" evidence="7">
    <location>
        <begin position="186"/>
        <end position="205"/>
    </location>
</feature>
<dbReference type="PROSITE" id="PS00218">
    <property type="entry name" value="AMINO_ACID_PERMEASE_1"/>
    <property type="match status" value="1"/>
</dbReference>
<feature type="transmembrane region" description="Helical" evidence="7">
    <location>
        <begin position="301"/>
        <end position="328"/>
    </location>
</feature>
<feature type="transmembrane region" description="Helical" evidence="7">
    <location>
        <begin position="59"/>
        <end position="81"/>
    </location>
</feature>
<feature type="transmembrane region" description="Helical" evidence="7">
    <location>
        <begin position="256"/>
        <end position="280"/>
    </location>
</feature>
<dbReference type="Gene3D" id="1.20.1740.10">
    <property type="entry name" value="Amino acid/polyamine transporter I"/>
    <property type="match status" value="1"/>
</dbReference>
<organism evidence="8 9">
    <name type="scientific">Thermothielavioides terrestris</name>
    <dbReference type="NCBI Taxonomy" id="2587410"/>
    <lineage>
        <taxon>Eukaryota</taxon>
        <taxon>Fungi</taxon>
        <taxon>Dikarya</taxon>
        <taxon>Ascomycota</taxon>
        <taxon>Pezizomycotina</taxon>
        <taxon>Sordariomycetes</taxon>
        <taxon>Sordariomycetidae</taxon>
        <taxon>Sordariales</taxon>
        <taxon>Chaetomiaceae</taxon>
        <taxon>Thermothielavioides</taxon>
    </lineage>
</organism>
<dbReference type="PANTHER" id="PTHR45649">
    <property type="entry name" value="AMINO-ACID PERMEASE BAT1"/>
    <property type="match status" value="1"/>
</dbReference>
<feature type="transmembrane region" description="Helical" evidence="7">
    <location>
        <begin position="348"/>
        <end position="377"/>
    </location>
</feature>
<evidence type="ECO:0000256" key="7">
    <source>
        <dbReference type="SAM" id="Phobius"/>
    </source>
</evidence>
<keyword evidence="4 7" id="KW-1133">Transmembrane helix</keyword>
<feature type="transmembrane region" description="Helical" evidence="7">
    <location>
        <begin position="217"/>
        <end position="236"/>
    </location>
</feature>
<evidence type="ECO:0000256" key="2">
    <source>
        <dbReference type="ARBA" id="ARBA00022448"/>
    </source>
</evidence>
<keyword evidence="3 7" id="KW-0812">Transmembrane</keyword>
<gene>
    <name evidence="8" type="ORF">TT172_LOCUS3095</name>
</gene>
<accession>A0A3S4AQT1</accession>
<dbReference type="Proteomes" id="UP000289323">
    <property type="component" value="Unassembled WGS sequence"/>
</dbReference>
<evidence type="ECO:0000256" key="3">
    <source>
        <dbReference type="ARBA" id="ARBA00022692"/>
    </source>
</evidence>
<keyword evidence="5 7" id="KW-0472">Membrane</keyword>
<evidence type="ECO:0000256" key="5">
    <source>
        <dbReference type="ARBA" id="ARBA00023136"/>
    </source>
</evidence>
<dbReference type="EMBL" id="OUUZ01000005">
    <property type="protein sequence ID" value="SPQ20676.1"/>
    <property type="molecule type" value="Genomic_DNA"/>
</dbReference>
<evidence type="ECO:0000256" key="6">
    <source>
        <dbReference type="SAM" id="MobiDB-lite"/>
    </source>
</evidence>
<feature type="transmembrane region" description="Helical" evidence="7">
    <location>
        <begin position="137"/>
        <end position="166"/>
    </location>
</feature>
<feature type="region of interest" description="Disordered" evidence="6">
    <location>
        <begin position="527"/>
        <end position="548"/>
    </location>
</feature>
<dbReference type="GO" id="GO:0006865">
    <property type="term" value="P:amino acid transport"/>
    <property type="evidence" value="ECO:0007669"/>
    <property type="project" value="InterPro"/>
</dbReference>
<evidence type="ECO:0000313" key="9">
    <source>
        <dbReference type="Proteomes" id="UP000289323"/>
    </source>
</evidence>
<proteinExistence type="predicted"/>
<dbReference type="Pfam" id="PF13520">
    <property type="entry name" value="AA_permease_2"/>
    <property type="match status" value="1"/>
</dbReference>
<keyword evidence="2" id="KW-0813">Transport</keyword>
<dbReference type="GO" id="GO:0022857">
    <property type="term" value="F:transmembrane transporter activity"/>
    <property type="evidence" value="ECO:0007669"/>
    <property type="project" value="InterPro"/>
</dbReference>
<evidence type="ECO:0000256" key="1">
    <source>
        <dbReference type="ARBA" id="ARBA00004141"/>
    </source>
</evidence>
<protein>
    <submittedName>
        <fullName evidence="8">A2c46972-c1c7-4512-b52a-88f41faea9fd</fullName>
    </submittedName>
</protein>